<protein>
    <submittedName>
        <fullName evidence="2">Uncharacterized protein</fullName>
    </submittedName>
</protein>
<sequence length="41" mass="4343">MSIPDQASDDASSGNDIDARIGQPLGDEAFTSALFDELRSE</sequence>
<name>A0ABV1UD86_9ACTN</name>
<evidence type="ECO:0000256" key="1">
    <source>
        <dbReference type="SAM" id="MobiDB-lite"/>
    </source>
</evidence>
<accession>A0ABV1UD86</accession>
<dbReference type="RefSeq" id="WP_352064700.1">
    <property type="nucleotide sequence ID" value="NZ_JBEPAZ010000031.1"/>
</dbReference>
<evidence type="ECO:0000313" key="2">
    <source>
        <dbReference type="EMBL" id="MER6431659.1"/>
    </source>
</evidence>
<organism evidence="2 3">
    <name type="scientific">Streptomyces sp. 900105245</name>
    <dbReference type="NCBI Taxonomy" id="3154379"/>
    <lineage>
        <taxon>Bacteria</taxon>
        <taxon>Bacillati</taxon>
        <taxon>Actinomycetota</taxon>
        <taxon>Actinomycetes</taxon>
        <taxon>Kitasatosporales</taxon>
        <taxon>Streptomycetaceae</taxon>
        <taxon>Streptomyces</taxon>
    </lineage>
</organism>
<reference evidence="2 3" key="1">
    <citation type="submission" date="2024-06" db="EMBL/GenBank/DDBJ databases">
        <title>The Natural Products Discovery Center: Release of the First 8490 Sequenced Strains for Exploring Actinobacteria Biosynthetic Diversity.</title>
        <authorList>
            <person name="Kalkreuter E."/>
            <person name="Kautsar S.A."/>
            <person name="Yang D."/>
            <person name="Bader C.D."/>
            <person name="Teijaro C.N."/>
            <person name="Fluegel L."/>
            <person name="Davis C.M."/>
            <person name="Simpson J.R."/>
            <person name="Lauterbach L."/>
            <person name="Steele A.D."/>
            <person name="Gui C."/>
            <person name="Meng S."/>
            <person name="Li G."/>
            <person name="Viehrig K."/>
            <person name="Ye F."/>
            <person name="Su P."/>
            <person name="Kiefer A.F."/>
            <person name="Nichols A."/>
            <person name="Cepeda A.J."/>
            <person name="Yan W."/>
            <person name="Fan B."/>
            <person name="Jiang Y."/>
            <person name="Adhikari A."/>
            <person name="Zheng C.-J."/>
            <person name="Schuster L."/>
            <person name="Cowan T.M."/>
            <person name="Smanski M.J."/>
            <person name="Chevrette M.G."/>
            <person name="De Carvalho L.P.S."/>
            <person name="Shen B."/>
        </authorList>
    </citation>
    <scope>NUCLEOTIDE SEQUENCE [LARGE SCALE GENOMIC DNA]</scope>
    <source>
        <strain evidence="2 3">NPDC001166</strain>
    </source>
</reference>
<proteinExistence type="predicted"/>
<feature type="region of interest" description="Disordered" evidence="1">
    <location>
        <begin position="1"/>
        <end position="26"/>
    </location>
</feature>
<comment type="caution">
    <text evidence="2">The sequence shown here is derived from an EMBL/GenBank/DDBJ whole genome shotgun (WGS) entry which is preliminary data.</text>
</comment>
<gene>
    <name evidence="2" type="ORF">ABT272_28605</name>
</gene>
<evidence type="ECO:0000313" key="3">
    <source>
        <dbReference type="Proteomes" id="UP001470023"/>
    </source>
</evidence>
<dbReference type="Proteomes" id="UP001470023">
    <property type="component" value="Unassembled WGS sequence"/>
</dbReference>
<dbReference type="EMBL" id="JBEPAZ010000031">
    <property type="protein sequence ID" value="MER6431659.1"/>
    <property type="molecule type" value="Genomic_DNA"/>
</dbReference>
<keyword evidence="3" id="KW-1185">Reference proteome</keyword>